<dbReference type="EMBL" id="KV921871">
    <property type="protein sequence ID" value="ORE09846.1"/>
    <property type="molecule type" value="Genomic_DNA"/>
</dbReference>
<dbReference type="OrthoDB" id="2205475at2759"/>
<gene>
    <name evidence="1" type="ORF">BCV72DRAFT_222391</name>
</gene>
<dbReference type="Proteomes" id="UP000242414">
    <property type="component" value="Unassembled WGS sequence"/>
</dbReference>
<dbReference type="VEuPathDB" id="FungiDB:BCV72DRAFT_222391"/>
<sequence>MRFAVPQLLVGTIVGDSSGFIAINTIEPYGHYILADTHHGCRFTPELSTFPTKEASRACDLLIVSSQRLDHESVNLGAHATLFEPSSRTRIFLDKQSVQRAHDLFKKNNIEEVSAMPCLYQLKQVRSKFDKLSIYNTSSK</sequence>
<reference evidence="1" key="1">
    <citation type="journal article" date="2016" name="Proc. Natl. Acad. Sci. U.S.A.">
        <title>Lipid metabolic changes in an early divergent fungus govern the establishment of a mutualistic symbiosis with endobacteria.</title>
        <authorList>
            <person name="Lastovetsky O.A."/>
            <person name="Gaspar M.L."/>
            <person name="Mondo S.J."/>
            <person name="LaButti K.M."/>
            <person name="Sandor L."/>
            <person name="Grigoriev I.V."/>
            <person name="Henry S.A."/>
            <person name="Pawlowska T.E."/>
        </authorList>
    </citation>
    <scope>NUCLEOTIDE SEQUENCE [LARGE SCALE GENOMIC DNA]</scope>
    <source>
        <strain evidence="1">ATCC 52814</strain>
    </source>
</reference>
<accession>A0A1X0RCV8</accession>
<evidence type="ECO:0000313" key="1">
    <source>
        <dbReference type="EMBL" id="ORE09846.1"/>
    </source>
</evidence>
<name>A0A1X0RCV8_RHIZD</name>
<organism evidence="1">
    <name type="scientific">Rhizopus microsporus var. microsporus</name>
    <dbReference type="NCBI Taxonomy" id="86635"/>
    <lineage>
        <taxon>Eukaryota</taxon>
        <taxon>Fungi</taxon>
        <taxon>Fungi incertae sedis</taxon>
        <taxon>Mucoromycota</taxon>
        <taxon>Mucoromycotina</taxon>
        <taxon>Mucoromycetes</taxon>
        <taxon>Mucorales</taxon>
        <taxon>Mucorineae</taxon>
        <taxon>Rhizopodaceae</taxon>
        <taxon>Rhizopus</taxon>
    </lineage>
</organism>
<protein>
    <submittedName>
        <fullName evidence="1">Uncharacterized protein</fullName>
    </submittedName>
</protein>
<dbReference type="AlphaFoldDB" id="A0A1X0RCV8"/>
<proteinExistence type="predicted"/>